<evidence type="ECO:0000256" key="5">
    <source>
        <dbReference type="HAMAP-Rule" id="MF_00376"/>
    </source>
</evidence>
<dbReference type="InterPro" id="IPR027417">
    <property type="entry name" value="P-loop_NTPase"/>
</dbReference>
<dbReference type="PANTHER" id="PTHR10695:SF46">
    <property type="entry name" value="BIFUNCTIONAL COENZYME A SYNTHASE-RELATED"/>
    <property type="match status" value="1"/>
</dbReference>
<dbReference type="UniPathway" id="UPA00241">
    <property type="reaction ID" value="UER00356"/>
</dbReference>
<dbReference type="NCBIfam" id="TIGR00152">
    <property type="entry name" value="dephospho-CoA kinase"/>
    <property type="match status" value="1"/>
</dbReference>
<dbReference type="GO" id="GO:0015937">
    <property type="term" value="P:coenzyme A biosynthetic process"/>
    <property type="evidence" value="ECO:0007669"/>
    <property type="project" value="UniProtKB-UniRule"/>
</dbReference>
<evidence type="ECO:0000256" key="6">
    <source>
        <dbReference type="NCBIfam" id="TIGR00152"/>
    </source>
</evidence>
<dbReference type="GO" id="GO:0005737">
    <property type="term" value="C:cytoplasm"/>
    <property type="evidence" value="ECO:0007669"/>
    <property type="project" value="UniProtKB-SubCell"/>
</dbReference>
<dbReference type="InterPro" id="IPR001977">
    <property type="entry name" value="Depp_CoAkinase"/>
</dbReference>
<sequence>MIRIGLTGSIGMGKSTTAGLFAAEGVPVNDADAVVHDLYRGEAVTPVDAAFPGVAREGAIDRAELARQLAQAPERFKELEGIVHPLVRAREDAFLAAQRAAGAAFVLLDIPLLFESGATGRVDVVVVASCDPEIQRQRVLARPGMTEDKFALILSRQMPDAEKRARADFIIDTGHGIEEARRQVREILVNLSRGKRSGNNNA</sequence>
<gene>
    <name evidence="5" type="primary">coaE</name>
    <name evidence="7" type="ORF">FNA46_24930</name>
</gene>
<dbReference type="CDD" id="cd02022">
    <property type="entry name" value="DPCK"/>
    <property type="match status" value="1"/>
</dbReference>
<evidence type="ECO:0000313" key="7">
    <source>
        <dbReference type="EMBL" id="TRL30862.1"/>
    </source>
</evidence>
<keyword evidence="5 7" id="KW-0418">Kinase</keyword>
<organism evidence="7 8">
    <name type="scientific">Rhizobium straminoryzae</name>
    <dbReference type="NCBI Taxonomy" id="1387186"/>
    <lineage>
        <taxon>Bacteria</taxon>
        <taxon>Pseudomonadati</taxon>
        <taxon>Pseudomonadota</taxon>
        <taxon>Alphaproteobacteria</taxon>
        <taxon>Hyphomicrobiales</taxon>
        <taxon>Rhizobiaceae</taxon>
        <taxon>Rhizobium/Agrobacterium group</taxon>
        <taxon>Rhizobium</taxon>
    </lineage>
</organism>
<keyword evidence="3 5" id="KW-0067">ATP-binding</keyword>
<dbReference type="EC" id="2.7.1.24" evidence="5 6"/>
<dbReference type="PANTHER" id="PTHR10695">
    <property type="entry name" value="DEPHOSPHO-COA KINASE-RELATED"/>
    <property type="match status" value="1"/>
</dbReference>
<dbReference type="AlphaFoldDB" id="A0A549SMK6"/>
<evidence type="ECO:0000256" key="1">
    <source>
        <dbReference type="ARBA" id="ARBA00009018"/>
    </source>
</evidence>
<keyword evidence="5" id="KW-0963">Cytoplasm</keyword>
<feature type="binding site" evidence="5">
    <location>
        <begin position="11"/>
        <end position="16"/>
    </location>
    <ligand>
        <name>ATP</name>
        <dbReference type="ChEBI" id="CHEBI:30616"/>
    </ligand>
</feature>
<dbReference type="HAMAP" id="MF_00376">
    <property type="entry name" value="Dephospho_CoA_kinase"/>
    <property type="match status" value="1"/>
</dbReference>
<reference evidence="7 8" key="1">
    <citation type="submission" date="2019-07" db="EMBL/GenBank/DDBJ databases">
        <title>Ln-dependent methylotrophs.</title>
        <authorList>
            <person name="Tani A."/>
        </authorList>
    </citation>
    <scope>NUCLEOTIDE SEQUENCE [LARGE SCALE GENOMIC DNA]</scope>
    <source>
        <strain evidence="7 8">SM12</strain>
    </source>
</reference>
<dbReference type="Gene3D" id="3.40.50.300">
    <property type="entry name" value="P-loop containing nucleotide triphosphate hydrolases"/>
    <property type="match status" value="1"/>
</dbReference>
<comment type="caution">
    <text evidence="7">The sequence shown here is derived from an EMBL/GenBank/DDBJ whole genome shotgun (WGS) entry which is preliminary data.</text>
</comment>
<dbReference type="SUPFAM" id="SSF52540">
    <property type="entry name" value="P-loop containing nucleoside triphosphate hydrolases"/>
    <property type="match status" value="1"/>
</dbReference>
<keyword evidence="5 7" id="KW-0808">Transferase</keyword>
<dbReference type="PROSITE" id="PS51219">
    <property type="entry name" value="DPCK"/>
    <property type="match status" value="1"/>
</dbReference>
<comment type="subcellular location">
    <subcellularLocation>
        <location evidence="5">Cytoplasm</location>
    </subcellularLocation>
</comment>
<keyword evidence="8" id="KW-1185">Reference proteome</keyword>
<evidence type="ECO:0000256" key="4">
    <source>
        <dbReference type="ARBA" id="ARBA00022993"/>
    </source>
</evidence>
<evidence type="ECO:0000256" key="3">
    <source>
        <dbReference type="ARBA" id="ARBA00022840"/>
    </source>
</evidence>
<dbReference type="GO" id="GO:0005524">
    <property type="term" value="F:ATP binding"/>
    <property type="evidence" value="ECO:0007669"/>
    <property type="project" value="UniProtKB-UniRule"/>
</dbReference>
<keyword evidence="2 5" id="KW-0547">Nucleotide-binding</keyword>
<dbReference type="Proteomes" id="UP000316801">
    <property type="component" value="Unassembled WGS sequence"/>
</dbReference>
<evidence type="ECO:0000256" key="2">
    <source>
        <dbReference type="ARBA" id="ARBA00022741"/>
    </source>
</evidence>
<dbReference type="RefSeq" id="WP_143127942.1">
    <property type="nucleotide sequence ID" value="NZ_VJMG01000106.1"/>
</dbReference>
<proteinExistence type="inferred from homology"/>
<dbReference type="GO" id="GO:0004140">
    <property type="term" value="F:dephospho-CoA kinase activity"/>
    <property type="evidence" value="ECO:0007669"/>
    <property type="project" value="UniProtKB-UniRule"/>
</dbReference>
<accession>A0A549SMK6</accession>
<comment type="similarity">
    <text evidence="1 5">Belongs to the CoaE family.</text>
</comment>
<keyword evidence="4 5" id="KW-0173">Coenzyme A biosynthesis</keyword>
<evidence type="ECO:0000313" key="8">
    <source>
        <dbReference type="Proteomes" id="UP000316801"/>
    </source>
</evidence>
<comment type="pathway">
    <text evidence="5">Cofactor biosynthesis; coenzyme A biosynthesis; CoA from (R)-pantothenate: step 5/5.</text>
</comment>
<dbReference type="Pfam" id="PF01121">
    <property type="entry name" value="CoaE"/>
    <property type="match status" value="1"/>
</dbReference>
<comment type="function">
    <text evidence="5">Catalyzes the phosphorylation of the 3'-hydroxyl group of dephosphocoenzyme A to form coenzyme A.</text>
</comment>
<comment type="catalytic activity">
    <reaction evidence="5">
        <text>3'-dephospho-CoA + ATP = ADP + CoA + H(+)</text>
        <dbReference type="Rhea" id="RHEA:18245"/>
        <dbReference type="ChEBI" id="CHEBI:15378"/>
        <dbReference type="ChEBI" id="CHEBI:30616"/>
        <dbReference type="ChEBI" id="CHEBI:57287"/>
        <dbReference type="ChEBI" id="CHEBI:57328"/>
        <dbReference type="ChEBI" id="CHEBI:456216"/>
        <dbReference type="EC" id="2.7.1.24"/>
    </reaction>
</comment>
<name>A0A549SMK6_9HYPH</name>
<dbReference type="EMBL" id="VJMG01000106">
    <property type="protein sequence ID" value="TRL30862.1"/>
    <property type="molecule type" value="Genomic_DNA"/>
</dbReference>
<protein>
    <recommendedName>
        <fullName evidence="5 6">Dephospho-CoA kinase</fullName>
        <ecNumber evidence="5 6">2.7.1.24</ecNumber>
    </recommendedName>
    <alternativeName>
        <fullName evidence="5">Dephosphocoenzyme A kinase</fullName>
    </alternativeName>
</protein>